<sequence>MADLSFARRRAERILRSVSATRWLARLALQRGDTLKARLGDAADDVRLFAVMLYDWATGRYRQVPWSTLVSLAAALVYFLIPLDAIPDPIIALGLLDDAGVLARAGTQCRGDIEQYRQWRSGQEEG</sequence>
<gene>
    <name evidence="7" type="ORF">D4A39_04340</name>
</gene>
<keyword evidence="3 5" id="KW-1133">Transmembrane helix</keyword>
<evidence type="ECO:0000259" key="6">
    <source>
        <dbReference type="Pfam" id="PF06803"/>
    </source>
</evidence>
<proteinExistence type="predicted"/>
<dbReference type="OrthoDB" id="9804184at2"/>
<organism evidence="7 8">
    <name type="scientific">Alcanivorax profundi</name>
    <dbReference type="NCBI Taxonomy" id="2338368"/>
    <lineage>
        <taxon>Bacteria</taxon>
        <taxon>Pseudomonadati</taxon>
        <taxon>Pseudomonadota</taxon>
        <taxon>Gammaproteobacteria</taxon>
        <taxon>Oceanospirillales</taxon>
        <taxon>Alcanivoracaceae</taxon>
        <taxon>Alcanivorax</taxon>
    </lineage>
</organism>
<dbReference type="Proteomes" id="UP000283734">
    <property type="component" value="Unassembled WGS sequence"/>
</dbReference>
<evidence type="ECO:0000256" key="3">
    <source>
        <dbReference type="ARBA" id="ARBA00022989"/>
    </source>
</evidence>
<evidence type="ECO:0000256" key="1">
    <source>
        <dbReference type="ARBA" id="ARBA00004127"/>
    </source>
</evidence>
<accession>A0A418Y3F9</accession>
<keyword evidence="2 5" id="KW-0812">Transmembrane</keyword>
<comment type="caution">
    <text evidence="7">The sequence shown here is derived from an EMBL/GenBank/DDBJ whole genome shotgun (WGS) entry which is preliminary data.</text>
</comment>
<feature type="transmembrane region" description="Helical" evidence="5">
    <location>
        <begin position="64"/>
        <end position="81"/>
    </location>
</feature>
<evidence type="ECO:0000256" key="5">
    <source>
        <dbReference type="SAM" id="Phobius"/>
    </source>
</evidence>
<protein>
    <submittedName>
        <fullName evidence="7">DUF1232 domain-containing protein</fullName>
    </submittedName>
</protein>
<reference evidence="7 8" key="1">
    <citation type="submission" date="2018-09" db="EMBL/GenBank/DDBJ databases">
        <title>Alcanivorax profundi sp. nov., isolated from 1000 m-depth seawater of the Mariana Trench.</title>
        <authorList>
            <person name="Liu J."/>
        </authorList>
    </citation>
    <scope>NUCLEOTIDE SEQUENCE [LARGE SCALE GENOMIC DNA]</scope>
    <source>
        <strain evidence="7 8">MTEO17</strain>
    </source>
</reference>
<dbReference type="Pfam" id="PF06803">
    <property type="entry name" value="DUF1232"/>
    <property type="match status" value="1"/>
</dbReference>
<name>A0A418Y3F9_9GAMM</name>
<dbReference type="AlphaFoldDB" id="A0A418Y3F9"/>
<keyword evidence="8" id="KW-1185">Reference proteome</keyword>
<keyword evidence="4 5" id="KW-0472">Membrane</keyword>
<dbReference type="GO" id="GO:0012505">
    <property type="term" value="C:endomembrane system"/>
    <property type="evidence" value="ECO:0007669"/>
    <property type="project" value="UniProtKB-SubCell"/>
</dbReference>
<evidence type="ECO:0000313" key="8">
    <source>
        <dbReference type="Proteomes" id="UP000283734"/>
    </source>
</evidence>
<dbReference type="RefSeq" id="WP_119917556.1">
    <property type="nucleotide sequence ID" value="NZ_QYYA01000001.1"/>
</dbReference>
<dbReference type="InterPro" id="IPR010652">
    <property type="entry name" value="DUF1232"/>
</dbReference>
<evidence type="ECO:0000256" key="4">
    <source>
        <dbReference type="ARBA" id="ARBA00023136"/>
    </source>
</evidence>
<evidence type="ECO:0000256" key="2">
    <source>
        <dbReference type="ARBA" id="ARBA00022692"/>
    </source>
</evidence>
<evidence type="ECO:0000313" key="7">
    <source>
        <dbReference type="EMBL" id="RJG20065.1"/>
    </source>
</evidence>
<dbReference type="EMBL" id="QYYA01000001">
    <property type="protein sequence ID" value="RJG20065.1"/>
    <property type="molecule type" value="Genomic_DNA"/>
</dbReference>
<feature type="domain" description="DUF1232" evidence="6">
    <location>
        <begin position="69"/>
        <end position="103"/>
    </location>
</feature>
<comment type="subcellular location">
    <subcellularLocation>
        <location evidence="1">Endomembrane system</location>
        <topology evidence="1">Multi-pass membrane protein</topology>
    </subcellularLocation>
</comment>